<dbReference type="GO" id="GO:0008652">
    <property type="term" value="P:amino acid biosynthetic process"/>
    <property type="evidence" value="ECO:0007669"/>
    <property type="project" value="UniProtKB-KW"/>
</dbReference>
<keyword evidence="13 18" id="KW-0862">Zinc</keyword>
<dbReference type="EC" id="4.2.3.4" evidence="7 18"/>
<keyword evidence="9 18" id="KW-0963">Cytoplasm</keyword>
<dbReference type="PANTHER" id="PTHR43622:SF7">
    <property type="entry name" value="3-DEHYDROQUINATE SYNTHASE, CHLOROPLASTIC"/>
    <property type="match status" value="1"/>
</dbReference>
<keyword evidence="10 18" id="KW-0028">Amino-acid biosynthesis</keyword>
<dbReference type="UniPathway" id="UPA00053">
    <property type="reaction ID" value="UER00085"/>
</dbReference>
<evidence type="ECO:0000256" key="5">
    <source>
        <dbReference type="ARBA" id="ARBA00004661"/>
    </source>
</evidence>
<comment type="pathway">
    <text evidence="5 18">Metabolic intermediate biosynthesis; chorismate biosynthesis; chorismate from D-erythrose 4-phosphate and phosphoenolpyruvate: step 2/7.</text>
</comment>
<feature type="binding site" evidence="18">
    <location>
        <position position="162"/>
    </location>
    <ligand>
        <name>NAD(+)</name>
        <dbReference type="ChEBI" id="CHEBI:57540"/>
    </ligand>
</feature>
<evidence type="ECO:0000256" key="1">
    <source>
        <dbReference type="ARBA" id="ARBA00001393"/>
    </source>
</evidence>
<comment type="cofactor">
    <cofactor evidence="2 18">
        <name>NAD(+)</name>
        <dbReference type="ChEBI" id="CHEBI:57540"/>
    </cofactor>
</comment>
<evidence type="ECO:0000256" key="16">
    <source>
        <dbReference type="ARBA" id="ARBA00023239"/>
    </source>
</evidence>
<dbReference type="HAMAP" id="MF_00110">
    <property type="entry name" value="DHQ_synthase"/>
    <property type="match status" value="1"/>
</dbReference>
<evidence type="ECO:0000313" key="21">
    <source>
        <dbReference type="EMBL" id="OOR89375.1"/>
    </source>
</evidence>
<keyword evidence="15 18" id="KW-0057">Aromatic amino acid biosynthesis</keyword>
<dbReference type="GO" id="GO:0003856">
    <property type="term" value="F:3-dehydroquinate synthase activity"/>
    <property type="evidence" value="ECO:0007669"/>
    <property type="project" value="UniProtKB-UniRule"/>
</dbReference>
<dbReference type="Proteomes" id="UP000255279">
    <property type="component" value="Unassembled WGS sequence"/>
</dbReference>
<dbReference type="OrthoDB" id="9806583at2"/>
<evidence type="ECO:0000256" key="17">
    <source>
        <dbReference type="ARBA" id="ARBA00023285"/>
    </source>
</evidence>
<keyword evidence="23" id="KW-1185">Reference proteome</keyword>
<dbReference type="RefSeq" id="WP_078276743.1">
    <property type="nucleotide sequence ID" value="NZ_CAACXO010000049.1"/>
</dbReference>
<comment type="function">
    <text evidence="3 18">Catalyzes the conversion of 3-deoxy-D-arabino-heptulosonate 7-phosphate (DAHP) to dehydroquinate (DHQ).</text>
</comment>
<feature type="domain" description="3-dehydroquinate synthase C-terminal" evidence="20">
    <location>
        <begin position="201"/>
        <end position="344"/>
    </location>
</feature>
<evidence type="ECO:0000313" key="24">
    <source>
        <dbReference type="Proteomes" id="UP000255279"/>
    </source>
</evidence>
<feature type="binding site" evidence="18">
    <location>
        <begin position="91"/>
        <end position="96"/>
    </location>
    <ligand>
        <name>NAD(+)</name>
        <dbReference type="ChEBI" id="CHEBI:57540"/>
    </ligand>
</feature>
<dbReference type="GO" id="GO:0009073">
    <property type="term" value="P:aromatic amino acid family biosynthetic process"/>
    <property type="evidence" value="ECO:0007669"/>
    <property type="project" value="UniProtKB-KW"/>
</dbReference>
<evidence type="ECO:0000256" key="13">
    <source>
        <dbReference type="ARBA" id="ARBA00022833"/>
    </source>
</evidence>
<evidence type="ECO:0000256" key="6">
    <source>
        <dbReference type="ARBA" id="ARBA00005412"/>
    </source>
</evidence>
<evidence type="ECO:0000256" key="11">
    <source>
        <dbReference type="ARBA" id="ARBA00022723"/>
    </source>
</evidence>
<dbReference type="InterPro" id="IPR030963">
    <property type="entry name" value="DHQ_synth_fam"/>
</dbReference>
<feature type="binding site" evidence="18">
    <location>
        <position position="267"/>
    </location>
    <ligand>
        <name>Zn(2+)</name>
        <dbReference type="ChEBI" id="CHEBI:29105"/>
    </ligand>
</feature>
<dbReference type="Gene3D" id="3.40.50.1970">
    <property type="match status" value="1"/>
</dbReference>
<feature type="binding site" evidence="18">
    <location>
        <position position="204"/>
    </location>
    <ligand>
        <name>Zn(2+)</name>
        <dbReference type="ChEBI" id="CHEBI:29105"/>
    </ligand>
</feature>
<dbReference type="SUPFAM" id="SSF56796">
    <property type="entry name" value="Dehydroquinate synthase-like"/>
    <property type="match status" value="1"/>
</dbReference>
<dbReference type="GO" id="GO:0005737">
    <property type="term" value="C:cytoplasm"/>
    <property type="evidence" value="ECO:0007669"/>
    <property type="project" value="UniProtKB-SubCell"/>
</dbReference>
<evidence type="ECO:0000256" key="12">
    <source>
        <dbReference type="ARBA" id="ARBA00022741"/>
    </source>
</evidence>
<dbReference type="STRING" id="34060.B0181_06730"/>
<evidence type="ECO:0000256" key="2">
    <source>
        <dbReference type="ARBA" id="ARBA00001911"/>
    </source>
</evidence>
<organism evidence="21 23">
    <name type="scientific">Moraxella caviae</name>
    <dbReference type="NCBI Taxonomy" id="34060"/>
    <lineage>
        <taxon>Bacteria</taxon>
        <taxon>Pseudomonadati</taxon>
        <taxon>Pseudomonadota</taxon>
        <taxon>Gammaproteobacteria</taxon>
        <taxon>Moraxellales</taxon>
        <taxon>Moraxellaceae</taxon>
        <taxon>Moraxella</taxon>
    </lineage>
</organism>
<feature type="binding site" evidence="18">
    <location>
        <begin position="189"/>
        <end position="192"/>
    </location>
    <ligand>
        <name>NAD(+)</name>
        <dbReference type="ChEBI" id="CHEBI:57540"/>
    </ligand>
</feature>
<dbReference type="Proteomes" id="UP000190435">
    <property type="component" value="Unassembled WGS sequence"/>
</dbReference>
<feature type="binding site" evidence="18">
    <location>
        <begin position="125"/>
        <end position="129"/>
    </location>
    <ligand>
        <name>NAD(+)</name>
        <dbReference type="ChEBI" id="CHEBI:57540"/>
    </ligand>
</feature>
<keyword evidence="12 18" id="KW-0547">Nucleotide-binding</keyword>
<dbReference type="GO" id="GO:0046872">
    <property type="term" value="F:metal ion binding"/>
    <property type="evidence" value="ECO:0007669"/>
    <property type="project" value="UniProtKB-KW"/>
</dbReference>
<dbReference type="PANTHER" id="PTHR43622">
    <property type="entry name" value="3-DEHYDROQUINATE SYNTHASE"/>
    <property type="match status" value="1"/>
</dbReference>
<feature type="binding site" evidence="18">
    <location>
        <position position="284"/>
    </location>
    <ligand>
        <name>Zn(2+)</name>
        <dbReference type="ChEBI" id="CHEBI:29105"/>
    </ligand>
</feature>
<protein>
    <recommendedName>
        <fullName evidence="8 18">3-dehydroquinate synthase</fullName>
        <shortName evidence="18">DHQS</shortName>
        <ecNumber evidence="7 18">4.2.3.4</ecNumber>
    </recommendedName>
</protein>
<evidence type="ECO:0000256" key="7">
    <source>
        <dbReference type="ARBA" id="ARBA00013031"/>
    </source>
</evidence>
<evidence type="ECO:0000256" key="10">
    <source>
        <dbReference type="ARBA" id="ARBA00022605"/>
    </source>
</evidence>
<evidence type="ECO:0000256" key="18">
    <source>
        <dbReference type="HAMAP-Rule" id="MF_00110"/>
    </source>
</evidence>
<comment type="cofactor">
    <cofactor evidence="18">
        <name>Co(2+)</name>
        <dbReference type="ChEBI" id="CHEBI:48828"/>
    </cofactor>
    <cofactor evidence="18">
        <name>Zn(2+)</name>
        <dbReference type="ChEBI" id="CHEBI:29105"/>
    </cofactor>
    <text evidence="18">Binds 1 divalent metal cation per subunit. Can use either Co(2+) or Zn(2+).</text>
</comment>
<keyword evidence="16 18" id="KW-0456">Lyase</keyword>
<dbReference type="InterPro" id="IPR016037">
    <property type="entry name" value="DHQ_synth_AroB"/>
</dbReference>
<evidence type="ECO:0000313" key="22">
    <source>
        <dbReference type="EMBL" id="STZ09903.1"/>
    </source>
</evidence>
<evidence type="ECO:0000256" key="14">
    <source>
        <dbReference type="ARBA" id="ARBA00023027"/>
    </source>
</evidence>
<evidence type="ECO:0000256" key="3">
    <source>
        <dbReference type="ARBA" id="ARBA00003485"/>
    </source>
</evidence>
<dbReference type="NCBIfam" id="TIGR01357">
    <property type="entry name" value="aroB"/>
    <property type="match status" value="1"/>
</dbReference>
<keyword evidence="17 18" id="KW-0170">Cobalt</keyword>
<evidence type="ECO:0000313" key="23">
    <source>
        <dbReference type="Proteomes" id="UP000190435"/>
    </source>
</evidence>
<dbReference type="EMBL" id="MUXU01000039">
    <property type="protein sequence ID" value="OOR89375.1"/>
    <property type="molecule type" value="Genomic_DNA"/>
</dbReference>
<dbReference type="InterPro" id="IPR050071">
    <property type="entry name" value="Dehydroquinate_synthase"/>
</dbReference>
<dbReference type="InterPro" id="IPR056179">
    <property type="entry name" value="DHQS_C"/>
</dbReference>
<dbReference type="InterPro" id="IPR030960">
    <property type="entry name" value="DHQS/DOIS_N"/>
</dbReference>
<feature type="domain" description="3-dehydroquinate synthase N-terminal" evidence="19">
    <location>
        <begin position="87"/>
        <end position="199"/>
    </location>
</feature>
<keyword evidence="11 18" id="KW-0479">Metal-binding</keyword>
<evidence type="ECO:0000259" key="19">
    <source>
        <dbReference type="Pfam" id="PF01761"/>
    </source>
</evidence>
<evidence type="ECO:0000256" key="8">
    <source>
        <dbReference type="ARBA" id="ARBA00017684"/>
    </source>
</evidence>
<dbReference type="Gene3D" id="1.20.1090.10">
    <property type="entry name" value="Dehydroquinate synthase-like - alpha domain"/>
    <property type="match status" value="1"/>
</dbReference>
<comment type="similarity">
    <text evidence="6 18">Belongs to the sugar phosphate cyclases superfamily. Dehydroquinate synthase family.</text>
</comment>
<feature type="binding site" evidence="18">
    <location>
        <begin position="149"/>
        <end position="150"/>
    </location>
    <ligand>
        <name>NAD(+)</name>
        <dbReference type="ChEBI" id="CHEBI:57540"/>
    </ligand>
</feature>
<dbReference type="GO" id="GO:0009423">
    <property type="term" value="P:chorismate biosynthetic process"/>
    <property type="evidence" value="ECO:0007669"/>
    <property type="project" value="UniProtKB-UniRule"/>
</dbReference>
<dbReference type="GO" id="GO:0000166">
    <property type="term" value="F:nucleotide binding"/>
    <property type="evidence" value="ECO:0007669"/>
    <property type="project" value="UniProtKB-KW"/>
</dbReference>
<dbReference type="FunFam" id="3.40.50.1970:FF:000001">
    <property type="entry name" value="3-dehydroquinate synthase"/>
    <property type="match status" value="1"/>
</dbReference>
<reference evidence="22 24" key="2">
    <citation type="submission" date="2018-06" db="EMBL/GenBank/DDBJ databases">
        <authorList>
            <consortium name="Pathogen Informatics"/>
            <person name="Doyle S."/>
        </authorList>
    </citation>
    <scope>NUCLEOTIDE SEQUENCE [LARGE SCALE GENOMIC DNA]</scope>
    <source>
        <strain evidence="22 24">NCTC10293</strain>
    </source>
</reference>
<keyword evidence="14 18" id="KW-0520">NAD</keyword>
<comment type="subcellular location">
    <subcellularLocation>
        <location evidence="4 18">Cytoplasm</location>
    </subcellularLocation>
</comment>
<sequence>MNTQHTLTVHTQSHDYPIFITASGDCRAFTEQSAQDNALAALDLATPIVPYIKGRQVLIVTNDLIAPLYLKGLQERLAQAGFDVRACVLPDGEQFKNQDSINAIYDALMQAHFARDCTLVALGGGVIGDMTGFAAASFMRGVNFIQVPTTLLAQVDSSVGGKTGINHALGKNMIGAFWQPVAVLADMATFATLPPREFAAGMAEVIKYALIMDAEFLAWLENHADKILAKDGETLAQMVHRCCDYKAQIVAADERESGKRALLNFGHTFGHVIETHQGYGAWLHGEAVAAGMVQALVMSYKLGLISLDDVRRVVALIERFELPVQPPKIAVDEALSLMGHDKKVQQGKIRLVLLRALGDAFVTADFDMAILNEVLTSVSDVLSEKNDV</sequence>
<gene>
    <name evidence="18 22" type="primary">aroB</name>
    <name evidence="21" type="ORF">B0181_06730</name>
    <name evidence="22" type="ORF">NCTC10293_00218</name>
</gene>
<evidence type="ECO:0000256" key="15">
    <source>
        <dbReference type="ARBA" id="ARBA00023141"/>
    </source>
</evidence>
<proteinExistence type="inferred from homology"/>
<feature type="binding site" evidence="18">
    <location>
        <position position="171"/>
    </location>
    <ligand>
        <name>NAD(+)</name>
        <dbReference type="ChEBI" id="CHEBI:57540"/>
    </ligand>
</feature>
<evidence type="ECO:0000256" key="4">
    <source>
        <dbReference type="ARBA" id="ARBA00004496"/>
    </source>
</evidence>
<dbReference type="AlphaFoldDB" id="A0A1T0A0X7"/>
<name>A0A1T0A0X7_9GAMM</name>
<dbReference type="Pfam" id="PF01761">
    <property type="entry name" value="DHQ_synthase"/>
    <property type="match status" value="1"/>
</dbReference>
<dbReference type="EMBL" id="UGQE01000001">
    <property type="protein sequence ID" value="STZ09903.1"/>
    <property type="molecule type" value="Genomic_DNA"/>
</dbReference>
<comment type="catalytic activity">
    <reaction evidence="1 18">
        <text>7-phospho-2-dehydro-3-deoxy-D-arabino-heptonate = 3-dehydroquinate + phosphate</text>
        <dbReference type="Rhea" id="RHEA:21968"/>
        <dbReference type="ChEBI" id="CHEBI:32364"/>
        <dbReference type="ChEBI" id="CHEBI:43474"/>
        <dbReference type="ChEBI" id="CHEBI:58394"/>
        <dbReference type="EC" id="4.2.3.4"/>
    </reaction>
</comment>
<dbReference type="Pfam" id="PF24621">
    <property type="entry name" value="DHQS_C"/>
    <property type="match status" value="1"/>
</dbReference>
<reference evidence="21 23" key="1">
    <citation type="submission" date="2017-02" db="EMBL/GenBank/DDBJ databases">
        <title>Draft genome sequence of Moraxella caviae CCUG 355 type strain.</title>
        <authorList>
            <person name="Engstrom-Jakobsson H."/>
            <person name="Salva-Serra F."/>
            <person name="Thorell K."/>
            <person name="Gonzales-Siles L."/>
            <person name="Karlsson R."/>
            <person name="Boulund F."/>
            <person name="Engstrand L."/>
            <person name="Moore E."/>
        </authorList>
    </citation>
    <scope>NUCLEOTIDE SEQUENCE [LARGE SCALE GENOMIC DNA]</scope>
    <source>
        <strain evidence="21 23">CCUG 355</strain>
    </source>
</reference>
<accession>A0A1T0A0X7</accession>
<evidence type="ECO:0000256" key="9">
    <source>
        <dbReference type="ARBA" id="ARBA00022490"/>
    </source>
</evidence>
<evidence type="ECO:0000259" key="20">
    <source>
        <dbReference type="Pfam" id="PF24621"/>
    </source>
</evidence>
<dbReference type="CDD" id="cd08195">
    <property type="entry name" value="DHQS"/>
    <property type="match status" value="1"/>
</dbReference>
<dbReference type="PIRSF" id="PIRSF001455">
    <property type="entry name" value="DHQ_synth"/>
    <property type="match status" value="1"/>
</dbReference>